<feature type="signal peptide" evidence="1">
    <location>
        <begin position="1"/>
        <end position="20"/>
    </location>
</feature>
<proteinExistence type="predicted"/>
<accession>A0A2T0XSX7</accession>
<dbReference type="EMBL" id="QPIZ01000001">
    <property type="protein sequence ID" value="RCW39490.1"/>
    <property type="molecule type" value="Genomic_DNA"/>
</dbReference>
<dbReference type="Proteomes" id="UP000252733">
    <property type="component" value="Unassembled WGS sequence"/>
</dbReference>
<sequence length="303" mass="34126">MRTKGLILSIFLLLTISVSAQKAMTLSQYMHNRFAINSAFAGSREVLSVFGSFRKQWAGLPQSPQAQYFTAHTPMKNPNMALGLQVFNEQFTIKNNMGFSLAYTYRVRVNPYTWMAFSLSGGFSSYQINWNEISLEDDSDPAFAGNDASNGPQAGFGWSIYNNRFFGGISIPEFFSHDFEKMDGTALDIQKADILVTGGYLFDVSSSLMLQPSFLLKANQETGSWADLSASVIYDKMIWGGVTYRTREELIFHTGWQILPQLRMAYSFDYSLGDIGDFNNGSHEISIQYDFGYKINTPSPKFF</sequence>
<dbReference type="STRING" id="1168289.GCA_000259075_01582"/>
<comment type="caution">
    <text evidence="2">The sequence shown here is derived from an EMBL/GenBank/DDBJ whole genome shotgun (WGS) entry which is preliminary data.</text>
</comment>
<keyword evidence="3" id="KW-1185">Reference proteome</keyword>
<dbReference type="OrthoDB" id="1118477at2"/>
<protein>
    <submittedName>
        <fullName evidence="2">Type IX secretion system PorP/SprF family membrane protein</fullName>
    </submittedName>
</protein>
<evidence type="ECO:0000256" key="1">
    <source>
        <dbReference type="SAM" id="SignalP"/>
    </source>
</evidence>
<dbReference type="AlphaFoldDB" id="A0A2T0XSX7"/>
<keyword evidence="1" id="KW-0732">Signal</keyword>
<feature type="chain" id="PRO_5030056723" evidence="1">
    <location>
        <begin position="21"/>
        <end position="303"/>
    </location>
</feature>
<dbReference type="NCBIfam" id="TIGR03519">
    <property type="entry name" value="T9SS_PorP_fam"/>
    <property type="match status" value="1"/>
</dbReference>
<evidence type="ECO:0000313" key="2">
    <source>
        <dbReference type="EMBL" id="RCW39490.1"/>
    </source>
</evidence>
<dbReference type="RefSeq" id="WP_106151364.1">
    <property type="nucleotide sequence ID" value="NZ_PVTS01000001.1"/>
</dbReference>
<evidence type="ECO:0000313" key="3">
    <source>
        <dbReference type="Proteomes" id="UP000252733"/>
    </source>
</evidence>
<organism evidence="2 3">
    <name type="scientific">Marinilabilia salmonicolor</name>
    <dbReference type="NCBI Taxonomy" id="989"/>
    <lineage>
        <taxon>Bacteria</taxon>
        <taxon>Pseudomonadati</taxon>
        <taxon>Bacteroidota</taxon>
        <taxon>Bacteroidia</taxon>
        <taxon>Marinilabiliales</taxon>
        <taxon>Marinilabiliaceae</taxon>
        <taxon>Marinilabilia</taxon>
    </lineage>
</organism>
<name>A0A2T0XSX7_9BACT</name>
<dbReference type="Pfam" id="PF11751">
    <property type="entry name" value="PorP_SprF"/>
    <property type="match status" value="1"/>
</dbReference>
<dbReference type="InterPro" id="IPR019861">
    <property type="entry name" value="PorP/SprF_Bacteroidetes"/>
</dbReference>
<reference evidence="2 3" key="1">
    <citation type="submission" date="2018-07" db="EMBL/GenBank/DDBJ databases">
        <title>Freshwater and sediment microbial communities from various areas in North America, analyzing microbe dynamics in response to fracking.</title>
        <authorList>
            <person name="Lamendella R."/>
        </authorList>
    </citation>
    <scope>NUCLEOTIDE SEQUENCE [LARGE SCALE GENOMIC DNA]</scope>
    <source>
        <strain evidence="2 3">160A</strain>
    </source>
</reference>
<gene>
    <name evidence="2" type="ORF">DFO77_101261</name>
</gene>